<dbReference type="InterPro" id="IPR014756">
    <property type="entry name" value="Ig_E-set"/>
</dbReference>
<evidence type="ECO:0000259" key="1">
    <source>
        <dbReference type="SMART" id="SM00429"/>
    </source>
</evidence>
<dbReference type="SUPFAM" id="SSF81296">
    <property type="entry name" value="E set domains"/>
    <property type="match status" value="1"/>
</dbReference>
<accession>A0A5B8VX18</accession>
<organism evidence="2 3">
    <name type="scientific">Mucilaginibacter ginsenosidivorax</name>
    <dbReference type="NCBI Taxonomy" id="862126"/>
    <lineage>
        <taxon>Bacteria</taxon>
        <taxon>Pseudomonadati</taxon>
        <taxon>Bacteroidota</taxon>
        <taxon>Sphingobacteriia</taxon>
        <taxon>Sphingobacteriales</taxon>
        <taxon>Sphingobacteriaceae</taxon>
        <taxon>Mucilaginibacter</taxon>
    </lineage>
</organism>
<evidence type="ECO:0000313" key="2">
    <source>
        <dbReference type="EMBL" id="QEC76110.1"/>
    </source>
</evidence>
<dbReference type="AlphaFoldDB" id="A0A5B8VX18"/>
<protein>
    <recommendedName>
        <fullName evidence="1">IPT/TIG domain-containing protein</fullName>
    </recommendedName>
</protein>
<dbReference type="Proteomes" id="UP000321362">
    <property type="component" value="Chromosome"/>
</dbReference>
<dbReference type="InterPro" id="IPR002909">
    <property type="entry name" value="IPT_dom"/>
</dbReference>
<dbReference type="SMART" id="SM00429">
    <property type="entry name" value="IPT"/>
    <property type="match status" value="1"/>
</dbReference>
<evidence type="ECO:0000313" key="3">
    <source>
        <dbReference type="Proteomes" id="UP000321362"/>
    </source>
</evidence>
<dbReference type="KEGG" id="mgk:FSB76_09195"/>
<gene>
    <name evidence="2" type="ORF">FSB76_09195</name>
</gene>
<dbReference type="CDD" id="cd00603">
    <property type="entry name" value="IPT_PCSR"/>
    <property type="match status" value="1"/>
</dbReference>
<name>A0A5B8VX18_9SPHI</name>
<reference evidence="2 3" key="1">
    <citation type="journal article" date="2013" name="J. Microbiol.">
        <title>Mucilaginibacter ginsenosidivorax sp. nov., with ginsenoside converting activity isolated from sediment.</title>
        <authorList>
            <person name="Kim J.K."/>
            <person name="Choi T.E."/>
            <person name="Liu Q.M."/>
            <person name="Park H.Y."/>
            <person name="Yi T.H."/>
            <person name="Yoon M.H."/>
            <person name="Kim S.C."/>
            <person name="Im W.T."/>
        </authorList>
    </citation>
    <scope>NUCLEOTIDE SEQUENCE [LARGE SCALE GENOMIC DNA]</scope>
    <source>
        <strain evidence="2 3">KHI28</strain>
    </source>
</reference>
<proteinExistence type="predicted"/>
<dbReference type="Pfam" id="PF01833">
    <property type="entry name" value="TIG"/>
    <property type="match status" value="1"/>
</dbReference>
<keyword evidence="3" id="KW-1185">Reference proteome</keyword>
<dbReference type="InterPro" id="IPR013783">
    <property type="entry name" value="Ig-like_fold"/>
</dbReference>
<dbReference type="Gene3D" id="2.60.40.10">
    <property type="entry name" value="Immunoglobulins"/>
    <property type="match status" value="1"/>
</dbReference>
<dbReference type="EMBL" id="CP042437">
    <property type="protein sequence ID" value="QEC76110.1"/>
    <property type="molecule type" value="Genomic_DNA"/>
</dbReference>
<sequence length="465" mass="49366">MTIFIDHKPIALIQLISKITGKFILLSLATGIILSSCQKQSEQPPIVASPTAVPGAPTITGISPATGDGGTIVTVTGTNFDTVIAGDTVMVNGVPGVVKSATATSLTFAVPQNGMSGPVRVASSKGFAIGPDFHFPHTIYATGYQRTKANSNSLIMIWKNSNGHYVDGYQAFGEGLGIAVMDTDVYVAGWNYNSGAIETARYWKNNAETVLYEGLNWSTGNAIAVNGSDVYVAGFRAVDVYNSQYVACYWKNGACTYLSQPGPWGVANSIAISGSNVYMAGCYTGLQPSDYVAFNWPCYWKNGKMETITPMHPDGYSTANSIFISGSDIYVAWSELYGVSTAYIWKNGVSIALTDGAHDADVKSVFVVGNDVYAAGYESNGSRKVAKYWKNGVPVSLTNGSTDAEANSISVVGNDVYVGGYVSVSGYALIDNSDSGCIATIWKNGTPYYLNNPIYPAKVYAITVK</sequence>
<feature type="domain" description="IPT/TIG" evidence="1">
    <location>
        <begin position="56"/>
        <end position="136"/>
    </location>
</feature>